<dbReference type="PROSITE" id="PS51257">
    <property type="entry name" value="PROKAR_LIPOPROTEIN"/>
    <property type="match status" value="1"/>
</dbReference>
<feature type="chain" id="PRO_5010267862" evidence="1">
    <location>
        <begin position="23"/>
        <end position="107"/>
    </location>
</feature>
<reference evidence="3" key="1">
    <citation type="submission" date="2016-10" db="EMBL/GenBank/DDBJ databases">
        <authorList>
            <person name="Varghese N."/>
        </authorList>
    </citation>
    <scope>NUCLEOTIDE SEQUENCE [LARGE SCALE GENOMIC DNA]</scope>
    <source>
        <strain evidence="3">Nsp8</strain>
    </source>
</reference>
<accession>A0A1I5A857</accession>
<dbReference type="AlphaFoldDB" id="A0A1I5A857"/>
<proteinExistence type="predicted"/>
<sequence length="107" mass="11347">MKIVKGFAGAAVVILLAGCATAGNEKLKDHTQSTISQRITEGRTTKNQVIAALGQPSVVSFTDAGNEIWTYKHARATPQAQNFIPLVGLFSSGADVKTKELVVMFKG</sequence>
<gene>
    <name evidence="2" type="ORF">SAMN05216386_1251</name>
</gene>
<dbReference type="Proteomes" id="UP000183107">
    <property type="component" value="Unassembled WGS sequence"/>
</dbReference>
<dbReference type="RefSeq" id="WP_083396682.1">
    <property type="nucleotide sequence ID" value="NZ_FOVJ01000002.1"/>
</dbReference>
<keyword evidence="1" id="KW-0732">Signal</keyword>
<protein>
    <submittedName>
        <fullName evidence="2">SmpA / OmlA family protein</fullName>
    </submittedName>
</protein>
<keyword evidence="3" id="KW-1185">Reference proteome</keyword>
<evidence type="ECO:0000313" key="3">
    <source>
        <dbReference type="Proteomes" id="UP000183107"/>
    </source>
</evidence>
<evidence type="ECO:0000256" key="1">
    <source>
        <dbReference type="SAM" id="SignalP"/>
    </source>
</evidence>
<feature type="signal peptide" evidence="1">
    <location>
        <begin position="1"/>
        <end position="22"/>
    </location>
</feature>
<name>A0A1I5A857_9PROT</name>
<dbReference type="EMBL" id="FOVJ01000002">
    <property type="protein sequence ID" value="SFN58490.1"/>
    <property type="molecule type" value="Genomic_DNA"/>
</dbReference>
<evidence type="ECO:0000313" key="2">
    <source>
        <dbReference type="EMBL" id="SFN58490.1"/>
    </source>
</evidence>
<organism evidence="2 3">
    <name type="scientific">Nitrosospira briensis</name>
    <dbReference type="NCBI Taxonomy" id="35799"/>
    <lineage>
        <taxon>Bacteria</taxon>
        <taxon>Pseudomonadati</taxon>
        <taxon>Pseudomonadota</taxon>
        <taxon>Betaproteobacteria</taxon>
        <taxon>Nitrosomonadales</taxon>
        <taxon>Nitrosomonadaceae</taxon>
        <taxon>Nitrosospira</taxon>
    </lineage>
</organism>